<evidence type="ECO:0000259" key="6">
    <source>
        <dbReference type="PROSITE" id="PS51387"/>
    </source>
</evidence>
<dbReference type="InterPro" id="IPR016166">
    <property type="entry name" value="FAD-bd_PCMH"/>
</dbReference>
<dbReference type="PANTHER" id="PTHR13878:SF91">
    <property type="entry name" value="FAD BINDING DOMAIN PROTEIN (AFU_ORTHOLOGUE AFUA_6G12070)-RELATED"/>
    <property type="match status" value="1"/>
</dbReference>
<feature type="repeat" description="ANK" evidence="3">
    <location>
        <begin position="865"/>
        <end position="890"/>
    </location>
</feature>
<feature type="region of interest" description="Disordered" evidence="4">
    <location>
        <begin position="654"/>
        <end position="695"/>
    </location>
</feature>
<name>A0ABR4CL79_9HELO</name>
<evidence type="ECO:0000256" key="2">
    <source>
        <dbReference type="ARBA" id="ARBA00023002"/>
    </source>
</evidence>
<feature type="chain" id="PRO_5047404661" description="FAD-binding PCMH-type domain-containing protein" evidence="5">
    <location>
        <begin position="26"/>
        <end position="890"/>
    </location>
</feature>
<evidence type="ECO:0000256" key="1">
    <source>
        <dbReference type="ARBA" id="ARBA00005466"/>
    </source>
</evidence>
<dbReference type="InterPro" id="IPR002110">
    <property type="entry name" value="Ankyrin_rpt"/>
</dbReference>
<dbReference type="Pfam" id="PF12796">
    <property type="entry name" value="Ank_2"/>
    <property type="match status" value="1"/>
</dbReference>
<dbReference type="InterPro" id="IPR036770">
    <property type="entry name" value="Ankyrin_rpt-contain_sf"/>
</dbReference>
<dbReference type="SMART" id="SM00248">
    <property type="entry name" value="ANK"/>
    <property type="match status" value="3"/>
</dbReference>
<dbReference type="Proteomes" id="UP001595075">
    <property type="component" value="Unassembled WGS sequence"/>
</dbReference>
<feature type="repeat" description="ANK" evidence="3">
    <location>
        <begin position="804"/>
        <end position="831"/>
    </location>
</feature>
<dbReference type="EMBL" id="JAZHXI010000007">
    <property type="protein sequence ID" value="KAL2069919.1"/>
    <property type="molecule type" value="Genomic_DNA"/>
</dbReference>
<dbReference type="PROSITE" id="PS50088">
    <property type="entry name" value="ANK_REPEAT"/>
    <property type="match status" value="3"/>
</dbReference>
<dbReference type="InterPro" id="IPR050432">
    <property type="entry name" value="FAD-linked_Oxidoreductases_BP"/>
</dbReference>
<feature type="domain" description="FAD-binding PCMH-type" evidence="6">
    <location>
        <begin position="122"/>
        <end position="301"/>
    </location>
</feature>
<gene>
    <name evidence="7" type="ORF">VTL71DRAFT_14598</name>
</gene>
<dbReference type="Pfam" id="PF08031">
    <property type="entry name" value="BBE"/>
    <property type="match status" value="1"/>
</dbReference>
<comment type="similarity">
    <text evidence="1">Belongs to the oxygen-dependent FAD-linked oxidoreductase family.</text>
</comment>
<dbReference type="Gene3D" id="3.30.465.10">
    <property type="match status" value="2"/>
</dbReference>
<evidence type="ECO:0000256" key="4">
    <source>
        <dbReference type="SAM" id="MobiDB-lite"/>
    </source>
</evidence>
<evidence type="ECO:0000313" key="8">
    <source>
        <dbReference type="Proteomes" id="UP001595075"/>
    </source>
</evidence>
<evidence type="ECO:0000256" key="5">
    <source>
        <dbReference type="SAM" id="SignalP"/>
    </source>
</evidence>
<dbReference type="SUPFAM" id="SSF48403">
    <property type="entry name" value="Ankyrin repeat"/>
    <property type="match status" value="1"/>
</dbReference>
<dbReference type="Pfam" id="PF01565">
    <property type="entry name" value="FAD_binding_4"/>
    <property type="match status" value="1"/>
</dbReference>
<dbReference type="PANTHER" id="PTHR13878">
    <property type="entry name" value="GULONOLACTONE OXIDASE"/>
    <property type="match status" value="1"/>
</dbReference>
<feature type="repeat" description="ANK" evidence="3">
    <location>
        <begin position="832"/>
        <end position="864"/>
    </location>
</feature>
<dbReference type="InterPro" id="IPR036318">
    <property type="entry name" value="FAD-bd_PCMH-like_sf"/>
</dbReference>
<keyword evidence="2" id="KW-0560">Oxidoreductase</keyword>
<feature type="signal peptide" evidence="5">
    <location>
        <begin position="1"/>
        <end position="25"/>
    </location>
</feature>
<keyword evidence="3" id="KW-0040">ANK repeat</keyword>
<dbReference type="InterPro" id="IPR012951">
    <property type="entry name" value="BBE"/>
</dbReference>
<dbReference type="InterPro" id="IPR016169">
    <property type="entry name" value="FAD-bd_PCMH_sub2"/>
</dbReference>
<dbReference type="PROSITE" id="PS51387">
    <property type="entry name" value="FAD_PCMH"/>
    <property type="match status" value="1"/>
</dbReference>
<organism evidence="7 8">
    <name type="scientific">Oculimacula yallundae</name>
    <dbReference type="NCBI Taxonomy" id="86028"/>
    <lineage>
        <taxon>Eukaryota</taxon>
        <taxon>Fungi</taxon>
        <taxon>Dikarya</taxon>
        <taxon>Ascomycota</taxon>
        <taxon>Pezizomycotina</taxon>
        <taxon>Leotiomycetes</taxon>
        <taxon>Helotiales</taxon>
        <taxon>Ploettnerulaceae</taxon>
        <taxon>Oculimacula</taxon>
    </lineage>
</organism>
<evidence type="ECO:0000313" key="7">
    <source>
        <dbReference type="EMBL" id="KAL2069919.1"/>
    </source>
</evidence>
<proteinExistence type="inferred from homology"/>
<protein>
    <recommendedName>
        <fullName evidence="6">FAD-binding PCMH-type domain-containing protein</fullName>
    </recommendedName>
</protein>
<keyword evidence="5" id="KW-0732">Signal</keyword>
<accession>A0ABR4CL79</accession>
<keyword evidence="8" id="KW-1185">Reference proteome</keyword>
<dbReference type="Gene3D" id="1.25.40.20">
    <property type="entry name" value="Ankyrin repeat-containing domain"/>
    <property type="match status" value="1"/>
</dbReference>
<dbReference type="PROSITE" id="PS50297">
    <property type="entry name" value="ANK_REP_REGION"/>
    <property type="match status" value="3"/>
</dbReference>
<reference evidence="7 8" key="1">
    <citation type="journal article" date="2024" name="Commun. Biol.">
        <title>Comparative genomic analysis of thermophilic fungi reveals convergent evolutionary adaptations and gene losses.</title>
        <authorList>
            <person name="Steindorff A.S."/>
            <person name="Aguilar-Pontes M.V."/>
            <person name="Robinson A.J."/>
            <person name="Andreopoulos B."/>
            <person name="LaButti K."/>
            <person name="Kuo A."/>
            <person name="Mondo S."/>
            <person name="Riley R."/>
            <person name="Otillar R."/>
            <person name="Haridas S."/>
            <person name="Lipzen A."/>
            <person name="Grimwood J."/>
            <person name="Schmutz J."/>
            <person name="Clum A."/>
            <person name="Reid I.D."/>
            <person name="Moisan M.C."/>
            <person name="Butler G."/>
            <person name="Nguyen T.T.M."/>
            <person name="Dewar K."/>
            <person name="Conant G."/>
            <person name="Drula E."/>
            <person name="Henrissat B."/>
            <person name="Hansel C."/>
            <person name="Singer S."/>
            <person name="Hutchinson M.I."/>
            <person name="de Vries R.P."/>
            <person name="Natvig D.O."/>
            <person name="Powell A.J."/>
            <person name="Tsang A."/>
            <person name="Grigoriev I.V."/>
        </authorList>
    </citation>
    <scope>NUCLEOTIDE SEQUENCE [LARGE SCALE GENOMIC DNA]</scope>
    <source>
        <strain evidence="7 8">CBS 494.80</strain>
    </source>
</reference>
<feature type="compositionally biased region" description="Polar residues" evidence="4">
    <location>
        <begin position="654"/>
        <end position="688"/>
    </location>
</feature>
<dbReference type="InterPro" id="IPR006094">
    <property type="entry name" value="Oxid_FAD_bind_N"/>
</dbReference>
<dbReference type="SUPFAM" id="SSF56176">
    <property type="entry name" value="FAD-binding/transporter-associated domain-like"/>
    <property type="match status" value="1"/>
</dbReference>
<comment type="caution">
    <text evidence="7">The sequence shown here is derived from an EMBL/GenBank/DDBJ whole genome shotgun (WGS) entry which is preliminary data.</text>
</comment>
<sequence length="890" mass="95222">MSPATRAAWLTAIAFSISLSPLGEASPASHSAPCRNIPGDDGWPAITTWDTLNSTVRGRLIKTIPIAHACHDPTYENSTCQILKEQWGLPALQVPKPAEILAPYFQNQTCDPYTVKSRLCTLGNYASYSINVTNAADIQAGLLFAQTHNIRLVVKNTGHDFFGKSTGKGALALWTHNLDTMKVIPRYNNRYHNGPALKVGAGVMGGDASLYASQHGYRVVTGGCPTVGVAGGFTQGGGMSLLSGLYGLGADNVLEWEVVTAAGKHLIVTPSQHADLFWALSGGGGGTYAVVLSMTVRLFNDGIISRAGFVISTATTGSTDSLWEAVDVFHSHIQPIIDDHGISIDYVIGQDFLNVFVVTAPNRTSSDVIQILRPLTSALSARGLSLASINFAVGTADSYQSHYDATLGPILAVSSSNSITSGRFISRTNMALNVAGIGKALRSIVANGHFTVLCTALNANGIVPKVAANSVQPEWRNATASCAISGVWDWSIPFGEMLNRQEELTSHASPAFEAATPGSATYLNEGNFQQVNWQKTFYGANYKRLQAIKRVYDPADLFYGLTAVGSEAWLIDSDEGQYSEFHIEPSICPTRGNRIHCDDLLEKKALEQKIAETMFVLDANDIALATGLESGGYCVAPIAWDPSASTLINVSNPRTSGVANRSDNTPSDTVPWQTHNAYPTSPLDTSNENENDKSKAHGTVFSTIDSRAGIPPRGESLYEMPPDTSYGSPIAPVSVTPSWLVPEMSHEIDEFCSSLPTHIDNPSLLPNVMMTSVDDPAGKIQQNTHDRATKQSTAAAPSALSPLLHISARQGNRSVLQILLKHGSAVDERDIQGRTALHVAAESGHESIVSLLLSNCADIGAVDMDGKTALYYAVSESRNEVVEMLLSHRQ</sequence>
<evidence type="ECO:0000256" key="3">
    <source>
        <dbReference type="PROSITE-ProRule" id="PRU00023"/>
    </source>
</evidence>